<dbReference type="InterPro" id="IPR000639">
    <property type="entry name" value="Epox_hydrolase-like"/>
</dbReference>
<dbReference type="PANTHER" id="PTHR43798">
    <property type="entry name" value="MONOACYLGLYCEROL LIPASE"/>
    <property type="match status" value="1"/>
</dbReference>
<dbReference type="SUPFAM" id="SSF53474">
    <property type="entry name" value="alpha/beta-Hydrolases"/>
    <property type="match status" value="1"/>
</dbReference>
<evidence type="ECO:0000313" key="2">
    <source>
        <dbReference type="EMBL" id="SEP55786.1"/>
    </source>
</evidence>
<dbReference type="InterPro" id="IPR000073">
    <property type="entry name" value="AB_hydrolase_1"/>
</dbReference>
<dbReference type="GO" id="GO:0016020">
    <property type="term" value="C:membrane"/>
    <property type="evidence" value="ECO:0007669"/>
    <property type="project" value="TreeGrafter"/>
</dbReference>
<dbReference type="STRING" id="657014.SAMN04488092_101126"/>
<reference evidence="2 3" key="1">
    <citation type="submission" date="2016-10" db="EMBL/GenBank/DDBJ databases">
        <authorList>
            <person name="de Groot N.N."/>
        </authorList>
    </citation>
    <scope>NUCLEOTIDE SEQUENCE [LARGE SCALE GENOMIC DNA]</scope>
    <source>
        <strain evidence="2 3">DSM 22007</strain>
    </source>
</reference>
<keyword evidence="3" id="KW-1185">Reference proteome</keyword>
<evidence type="ECO:0000313" key="3">
    <source>
        <dbReference type="Proteomes" id="UP000198634"/>
    </source>
</evidence>
<dbReference type="PRINTS" id="PR00111">
    <property type="entry name" value="ABHYDROLASE"/>
</dbReference>
<dbReference type="EMBL" id="FOEP01000001">
    <property type="protein sequence ID" value="SEP55786.1"/>
    <property type="molecule type" value="Genomic_DNA"/>
</dbReference>
<dbReference type="Proteomes" id="UP000198634">
    <property type="component" value="Unassembled WGS sequence"/>
</dbReference>
<gene>
    <name evidence="2" type="ORF">SAMN04488092_101126</name>
</gene>
<feature type="domain" description="AB hydrolase-1" evidence="1">
    <location>
        <begin position="61"/>
        <end position="169"/>
    </location>
</feature>
<dbReference type="GO" id="GO:0003824">
    <property type="term" value="F:catalytic activity"/>
    <property type="evidence" value="ECO:0007669"/>
    <property type="project" value="InterPro"/>
</dbReference>
<dbReference type="AlphaFoldDB" id="A0A1H8YUH0"/>
<organism evidence="2 3">
    <name type="scientific">Thalassovita taeanensis</name>
    <dbReference type="NCBI Taxonomy" id="657014"/>
    <lineage>
        <taxon>Bacteria</taxon>
        <taxon>Pseudomonadati</taxon>
        <taxon>Pseudomonadota</taxon>
        <taxon>Alphaproteobacteria</taxon>
        <taxon>Rhodobacterales</taxon>
        <taxon>Roseobacteraceae</taxon>
        <taxon>Thalassovita</taxon>
    </lineage>
</organism>
<name>A0A1H8YUH0_9RHOB</name>
<protein>
    <submittedName>
        <fullName evidence="2">Pimeloyl-ACP methyl ester carboxylesterase</fullName>
    </submittedName>
</protein>
<dbReference type="InterPro" id="IPR050266">
    <property type="entry name" value="AB_hydrolase_sf"/>
</dbReference>
<evidence type="ECO:0000259" key="1">
    <source>
        <dbReference type="Pfam" id="PF00561"/>
    </source>
</evidence>
<dbReference type="OrthoDB" id="9815441at2"/>
<dbReference type="Gene3D" id="3.40.50.1820">
    <property type="entry name" value="alpha/beta hydrolase"/>
    <property type="match status" value="1"/>
</dbReference>
<proteinExistence type="predicted"/>
<accession>A0A1H8YUH0</accession>
<dbReference type="Pfam" id="PF00561">
    <property type="entry name" value="Abhydrolase_1"/>
    <property type="match status" value="1"/>
</dbReference>
<dbReference type="PRINTS" id="PR00412">
    <property type="entry name" value="EPOXHYDRLASE"/>
</dbReference>
<sequence length="325" mass="34932">MSLISTLLELALPAAGAVGLGWPVTKTWRTKRKVEAAVPPRGKFIQISTGKLHYADRGTGPAILMIHGLGGQLGNFDMGLIDLLARDHRVVAIDRPGMGWSERPAHTPANPRAQAAQMIEVIDALGLDRPLIVGHSLGGAIALCLALEHPEKTRGLALLAPLTVATAEPAPPFKPLAIPSGLKRFVLSWTFATPASIRNQQDVFDYIFGPEDVPTGYSVDGGGLLGLRPKSFRNTCRDFLASGRDLKWMSNGYDGLRVPVHILFGREDRILDPQIQGVELTNHHPAIKLTLTYGGHMLPLTQPEACNSFIRTAMADADSATALTA</sequence>
<dbReference type="RefSeq" id="WP_090266793.1">
    <property type="nucleotide sequence ID" value="NZ_FOEP01000001.1"/>
</dbReference>
<dbReference type="PANTHER" id="PTHR43798:SF33">
    <property type="entry name" value="HYDROLASE, PUTATIVE (AFU_ORTHOLOGUE AFUA_2G14860)-RELATED"/>
    <property type="match status" value="1"/>
</dbReference>
<dbReference type="InterPro" id="IPR029058">
    <property type="entry name" value="AB_hydrolase_fold"/>
</dbReference>